<dbReference type="EC" id="2.7.1.202" evidence="4"/>
<dbReference type="GO" id="GO:0005886">
    <property type="term" value="C:plasma membrane"/>
    <property type="evidence" value="ECO:0007669"/>
    <property type="project" value="UniProtKB-SubCell"/>
</dbReference>
<dbReference type="InterPro" id="IPR016152">
    <property type="entry name" value="PTrfase/Anion_transptr"/>
</dbReference>
<keyword evidence="10" id="KW-0598">Phosphotransferase system</keyword>
<feature type="region of interest" description="Disordered" evidence="15">
    <location>
        <begin position="154"/>
        <end position="178"/>
    </location>
</feature>
<evidence type="ECO:0000256" key="8">
    <source>
        <dbReference type="ARBA" id="ARBA00022597"/>
    </source>
</evidence>
<dbReference type="AlphaFoldDB" id="E8LKW1"/>
<dbReference type="PANTHER" id="PTHR30505">
    <property type="entry name" value="FRUCTOSE-LIKE PERMEASE"/>
    <property type="match status" value="1"/>
</dbReference>
<evidence type="ECO:0000313" key="20">
    <source>
        <dbReference type="EMBL" id="EFY06840.1"/>
    </source>
</evidence>
<dbReference type="eggNOG" id="COG1299">
    <property type="taxonomic scope" value="Bacteria"/>
</dbReference>
<evidence type="ECO:0000256" key="5">
    <source>
        <dbReference type="ARBA" id="ARBA00022448"/>
    </source>
</evidence>
<dbReference type="GO" id="GO:0090563">
    <property type="term" value="F:protein-phosphocysteine-sugar phosphotransferase activity"/>
    <property type="evidence" value="ECO:0007669"/>
    <property type="project" value="TreeGrafter"/>
</dbReference>
<reference evidence="20 21" key="1">
    <citation type="submission" date="2011-01" db="EMBL/GenBank/DDBJ databases">
        <authorList>
            <person name="Weinstock G."/>
            <person name="Sodergren E."/>
            <person name="Clifton S."/>
            <person name="Fulton L."/>
            <person name="Fulton B."/>
            <person name="Courtney L."/>
            <person name="Fronick C."/>
            <person name="Harrison M."/>
            <person name="Strong C."/>
            <person name="Farmer C."/>
            <person name="Delahaunty K."/>
            <person name="Markovic C."/>
            <person name="Hall O."/>
            <person name="Minx P."/>
            <person name="Tomlinson C."/>
            <person name="Mitreva M."/>
            <person name="Hou S."/>
            <person name="Chen J."/>
            <person name="Wollam A."/>
            <person name="Pepin K.H."/>
            <person name="Johnson M."/>
            <person name="Bhonagiri V."/>
            <person name="Zhang X."/>
            <person name="Suruliraj S."/>
            <person name="Warren W."/>
            <person name="Chinwalla A."/>
            <person name="Mardis E.R."/>
            <person name="Wilson R.K."/>
        </authorList>
    </citation>
    <scope>NUCLEOTIDE SEQUENCE [LARGE SCALE GENOMIC DNA]</scope>
    <source>
        <strain evidence="21">DSM 22608 / JCM 16073 / KCTC 15190 / YIT 12066</strain>
    </source>
</reference>
<dbReference type="eggNOG" id="COG1445">
    <property type="taxonomic scope" value="Bacteria"/>
</dbReference>
<keyword evidence="7" id="KW-0597">Phosphoprotein</keyword>
<keyword evidence="20" id="KW-0670">Pyruvate</keyword>
<evidence type="ECO:0000256" key="4">
    <source>
        <dbReference type="ARBA" id="ARBA00012799"/>
    </source>
</evidence>
<accession>E8LKW1</accession>
<dbReference type="FunFam" id="3.40.930.10:FF:000009">
    <property type="entry name" value="PTS system, fructose specific IIABC component"/>
    <property type="match status" value="1"/>
</dbReference>
<keyword evidence="5" id="KW-0813">Transport</keyword>
<feature type="transmembrane region" description="Helical" evidence="16">
    <location>
        <begin position="416"/>
        <end position="438"/>
    </location>
</feature>
<dbReference type="InterPro" id="IPR006327">
    <property type="entry name" value="PTS_IIC_fruc"/>
</dbReference>
<organism evidence="20 21">
    <name type="scientific">Succinatimonas hippei (strain DSM 22608 / JCM 16073 / KCTC 15190 / YIT 12066)</name>
    <dbReference type="NCBI Taxonomy" id="762983"/>
    <lineage>
        <taxon>Bacteria</taxon>
        <taxon>Pseudomonadati</taxon>
        <taxon>Pseudomonadota</taxon>
        <taxon>Gammaproteobacteria</taxon>
        <taxon>Aeromonadales</taxon>
        <taxon>Succinivibrionaceae</taxon>
        <taxon>Succinatimonas</taxon>
    </lineage>
</organism>
<dbReference type="PROSITE" id="PS51104">
    <property type="entry name" value="PTS_EIIC_TYPE_2"/>
    <property type="match status" value="1"/>
</dbReference>
<dbReference type="GO" id="GO:0005737">
    <property type="term" value="C:cytoplasm"/>
    <property type="evidence" value="ECO:0007669"/>
    <property type="project" value="UniProtKB-SubCell"/>
</dbReference>
<dbReference type="PROSITE" id="PS51099">
    <property type="entry name" value="PTS_EIIB_TYPE_2"/>
    <property type="match status" value="1"/>
</dbReference>
<dbReference type="Pfam" id="PF02302">
    <property type="entry name" value="PTS_IIB"/>
    <property type="match status" value="1"/>
</dbReference>
<dbReference type="InterPro" id="IPR004715">
    <property type="entry name" value="PTS_IIA_fruc"/>
</dbReference>
<evidence type="ECO:0000313" key="21">
    <source>
        <dbReference type="Proteomes" id="UP000018458"/>
    </source>
</evidence>
<keyword evidence="21" id="KW-1185">Reference proteome</keyword>
<feature type="transmembrane region" description="Helical" evidence="16">
    <location>
        <begin position="338"/>
        <end position="364"/>
    </location>
</feature>
<evidence type="ECO:0000256" key="6">
    <source>
        <dbReference type="ARBA" id="ARBA00022475"/>
    </source>
</evidence>
<comment type="caution">
    <text evidence="20">The sequence shown here is derived from an EMBL/GenBank/DDBJ whole genome shotgun (WGS) entry which is preliminary data.</text>
</comment>
<dbReference type="Gene3D" id="3.40.930.10">
    <property type="entry name" value="Mannitol-specific EII, Chain A"/>
    <property type="match status" value="1"/>
</dbReference>
<evidence type="ECO:0000256" key="11">
    <source>
        <dbReference type="ARBA" id="ARBA00022692"/>
    </source>
</evidence>
<dbReference type="CDD" id="cd00211">
    <property type="entry name" value="PTS_IIA_fru"/>
    <property type="match status" value="1"/>
</dbReference>
<evidence type="ECO:0000256" key="2">
    <source>
        <dbReference type="ARBA" id="ARBA00004429"/>
    </source>
</evidence>
<dbReference type="NCBIfam" id="TIGR01427">
    <property type="entry name" value="PTS_IIC_fructo"/>
    <property type="match status" value="1"/>
</dbReference>
<evidence type="ECO:0000259" key="17">
    <source>
        <dbReference type="PROSITE" id="PS51094"/>
    </source>
</evidence>
<evidence type="ECO:0000256" key="9">
    <source>
        <dbReference type="ARBA" id="ARBA00022679"/>
    </source>
</evidence>
<feature type="domain" description="PTS EIIA type-2" evidence="17">
    <location>
        <begin position="5"/>
        <end position="149"/>
    </location>
</feature>
<evidence type="ECO:0000256" key="1">
    <source>
        <dbReference type="ARBA" id="ARBA00001401"/>
    </source>
</evidence>
<comment type="subcellular location">
    <subcellularLocation>
        <location evidence="2">Cell inner membrane</location>
        <topology evidence="2">Multi-pass membrane protein</topology>
    </subcellularLocation>
    <subcellularLocation>
        <location evidence="3">Cytoplasm</location>
    </subcellularLocation>
</comment>
<dbReference type="OrthoDB" id="9782569at2"/>
<dbReference type="PROSITE" id="PS00372">
    <property type="entry name" value="PTS_EIIA_TYPE_2_HIS"/>
    <property type="match status" value="1"/>
</dbReference>
<dbReference type="InterPro" id="IPR050864">
    <property type="entry name" value="Bacterial_PTS_Sugar_Transport"/>
</dbReference>
<protein>
    <recommendedName>
        <fullName evidence="4">protein-N(pi)-phosphohistidine--D-fructose phosphotransferase</fullName>
        <ecNumber evidence="4">2.7.1.202</ecNumber>
    </recommendedName>
</protein>
<dbReference type="STRING" id="762983.HMPREF9444_01361"/>
<keyword evidence="12" id="KW-0418">Kinase</keyword>
<dbReference type="SUPFAM" id="SSF52794">
    <property type="entry name" value="PTS system IIB component-like"/>
    <property type="match status" value="1"/>
</dbReference>
<dbReference type="InterPro" id="IPR003501">
    <property type="entry name" value="PTS_EIIB_2/3"/>
</dbReference>
<evidence type="ECO:0000256" key="13">
    <source>
        <dbReference type="ARBA" id="ARBA00022989"/>
    </source>
</evidence>
<evidence type="ECO:0000256" key="3">
    <source>
        <dbReference type="ARBA" id="ARBA00004496"/>
    </source>
</evidence>
<name>E8LKW1_SUCHY</name>
<feature type="transmembrane region" description="Helical" evidence="16">
    <location>
        <begin position="450"/>
        <end position="472"/>
    </location>
</feature>
<proteinExistence type="predicted"/>
<dbReference type="NCBIfam" id="TIGR00848">
    <property type="entry name" value="fruA"/>
    <property type="match status" value="1"/>
</dbReference>
<sequence>MHICDLLDRRAVNLTAAPINKESAINDLVDSLAGTGCLSDTERFRAAVFDRERKGSTGFGEGVAIPHAKSAGVSRPALSAMVVKNGVEFDSIDGEPVNLIFLIASPHNASDAHLDVLARLSSLLIDENFRKALISAKSVDEFLSYINEAEKKELNKEEEEHKEQEKQQENTHQSESKATAPVYDLVAVTACPAGLSHTYMAAEALEHKAKEMGISIKVEADGAAGNRNQLMPEEIANAKAVIVAADRAVNIDRFIGKRMVRVGVVDGVRRPLELITKALDPNCPVYSAGALSESSNIPMKLYRHLMSGLTYILPLAATAGILSAVARLDFVRDTELGLFLDTIGYSIGALLFPVLSAFIAFSMAGRMALVAGFTGGVMADMADAGVIGAVLNGFVGGGVAFLSARLAARFLKGHDAMFALLVYPLLGAVLTTIIAKFITNIPAILVDSAIEIFLSGANAWVLAIIGAVLGGMMAADMGGPCNKIAYACGVLLLGDCLPEVGPGCLVMAAVMAGGMVPPIAAGLGALLFKHCFSKPEQGLAWTAISKGFLFITEGVYPFLAINPTKMRIACISGAAVAGALSMFFSCGLCAPHGGIFIVILAENPLFYLLSLLCGVIVSTILFRVGRKPLHLES</sequence>
<keyword evidence="14 16" id="KW-0472">Membrane</keyword>
<feature type="domain" description="PTS EIIC type-2" evidence="19">
    <location>
        <begin position="301"/>
        <end position="633"/>
    </location>
</feature>
<dbReference type="PROSITE" id="PS51094">
    <property type="entry name" value="PTS_EIIA_TYPE_2"/>
    <property type="match status" value="1"/>
</dbReference>
<dbReference type="Proteomes" id="UP000018458">
    <property type="component" value="Unassembled WGS sequence"/>
</dbReference>
<dbReference type="SUPFAM" id="SSF55804">
    <property type="entry name" value="Phoshotransferase/anion transport protein"/>
    <property type="match status" value="1"/>
</dbReference>
<dbReference type="GO" id="GO:0022877">
    <property type="term" value="F:protein-N(PI)-phosphohistidine-fructose phosphotransferase system transporter activity"/>
    <property type="evidence" value="ECO:0007669"/>
    <property type="project" value="InterPro"/>
</dbReference>
<keyword evidence="6" id="KW-1003">Cell membrane</keyword>
<evidence type="ECO:0000259" key="18">
    <source>
        <dbReference type="PROSITE" id="PS51099"/>
    </source>
</evidence>
<dbReference type="eggNOG" id="COG1762">
    <property type="taxonomic scope" value="Bacteria"/>
</dbReference>
<dbReference type="GO" id="GO:0016301">
    <property type="term" value="F:kinase activity"/>
    <property type="evidence" value="ECO:0007669"/>
    <property type="project" value="UniProtKB-KW"/>
</dbReference>
<dbReference type="Pfam" id="PF00359">
    <property type="entry name" value="PTS_EIIA_2"/>
    <property type="match status" value="1"/>
</dbReference>
<evidence type="ECO:0000256" key="10">
    <source>
        <dbReference type="ARBA" id="ARBA00022683"/>
    </source>
</evidence>
<feature type="domain" description="PTS EIIB type-2" evidence="18">
    <location>
        <begin position="185"/>
        <end position="280"/>
    </location>
</feature>
<dbReference type="RefSeq" id="WP_009143549.1">
    <property type="nucleotide sequence ID" value="NZ_GL831010.1"/>
</dbReference>
<evidence type="ECO:0000259" key="19">
    <source>
        <dbReference type="PROSITE" id="PS51104"/>
    </source>
</evidence>
<dbReference type="EMBL" id="AEVO01000076">
    <property type="protein sequence ID" value="EFY06840.1"/>
    <property type="molecule type" value="Genomic_DNA"/>
</dbReference>
<feature type="transmembrane region" description="Helical" evidence="16">
    <location>
        <begin position="305"/>
        <end position="326"/>
    </location>
</feature>
<dbReference type="GO" id="GO:0005351">
    <property type="term" value="F:carbohydrate:proton symporter activity"/>
    <property type="evidence" value="ECO:0007669"/>
    <property type="project" value="InterPro"/>
</dbReference>
<feature type="transmembrane region" description="Helical" evidence="16">
    <location>
        <begin position="506"/>
        <end position="528"/>
    </location>
</feature>
<dbReference type="InterPro" id="IPR036095">
    <property type="entry name" value="PTS_EIIB-like_sf"/>
</dbReference>
<keyword evidence="8" id="KW-0762">Sugar transport</keyword>
<dbReference type="PANTHER" id="PTHR30505:SF0">
    <property type="entry name" value="FRUCTOSE-LIKE PTS SYSTEM EIIBC COMPONENT-RELATED"/>
    <property type="match status" value="1"/>
</dbReference>
<dbReference type="NCBIfam" id="TIGR00829">
    <property type="entry name" value="FRU"/>
    <property type="match status" value="1"/>
</dbReference>
<dbReference type="InterPro" id="IPR003353">
    <property type="entry name" value="PTS_IIB_fruc"/>
</dbReference>
<dbReference type="InterPro" id="IPR002178">
    <property type="entry name" value="PTS_EIIA_type-2_dom"/>
</dbReference>
<feature type="transmembrane region" description="Helical" evidence="16">
    <location>
        <begin position="605"/>
        <end position="624"/>
    </location>
</feature>
<feature type="transmembrane region" description="Helical" evidence="16">
    <location>
        <begin position="384"/>
        <end position="404"/>
    </location>
</feature>
<feature type="compositionally biased region" description="Basic and acidic residues" evidence="15">
    <location>
        <begin position="154"/>
        <end position="175"/>
    </location>
</feature>
<dbReference type="InterPro" id="IPR013014">
    <property type="entry name" value="PTS_EIIC_2"/>
</dbReference>
<evidence type="ECO:0000256" key="15">
    <source>
        <dbReference type="SAM" id="MobiDB-lite"/>
    </source>
</evidence>
<feature type="transmembrane region" description="Helical" evidence="16">
    <location>
        <begin position="574"/>
        <end position="599"/>
    </location>
</feature>
<dbReference type="HOGENOM" id="CLU_013155_1_0_6"/>
<keyword evidence="9 20" id="KW-0808">Transferase</keyword>
<dbReference type="Gene3D" id="3.40.50.2300">
    <property type="match status" value="1"/>
</dbReference>
<comment type="catalytic activity">
    <reaction evidence="1">
        <text>D-fructose(out) + N(pros)-phospho-L-histidyl-[protein] = D-fructose 1-phosphate(in) + L-histidyl-[protein]</text>
        <dbReference type="Rhea" id="RHEA:49252"/>
        <dbReference type="Rhea" id="RHEA-COMP:9745"/>
        <dbReference type="Rhea" id="RHEA-COMP:9746"/>
        <dbReference type="ChEBI" id="CHEBI:29979"/>
        <dbReference type="ChEBI" id="CHEBI:37721"/>
        <dbReference type="ChEBI" id="CHEBI:58674"/>
        <dbReference type="ChEBI" id="CHEBI:64837"/>
        <dbReference type="EC" id="2.7.1.202"/>
    </reaction>
</comment>
<keyword evidence="13 16" id="KW-1133">Transmembrane helix</keyword>
<evidence type="ECO:0000256" key="14">
    <source>
        <dbReference type="ARBA" id="ARBA00023136"/>
    </source>
</evidence>
<dbReference type="CDD" id="cd05569">
    <property type="entry name" value="PTS_IIB_fructose"/>
    <property type="match status" value="1"/>
</dbReference>
<dbReference type="InterPro" id="IPR013011">
    <property type="entry name" value="PTS_EIIB_2"/>
</dbReference>
<gene>
    <name evidence="20" type="ORF">HMPREF9444_01361</name>
</gene>
<evidence type="ECO:0000256" key="16">
    <source>
        <dbReference type="SAM" id="Phobius"/>
    </source>
</evidence>
<keyword evidence="11 16" id="KW-0812">Transmembrane</keyword>
<dbReference type="GO" id="GO:0009401">
    <property type="term" value="P:phosphoenolpyruvate-dependent sugar phosphotransferase system"/>
    <property type="evidence" value="ECO:0007669"/>
    <property type="project" value="UniProtKB-KW"/>
</dbReference>
<evidence type="ECO:0000256" key="12">
    <source>
        <dbReference type="ARBA" id="ARBA00022777"/>
    </source>
</evidence>
<evidence type="ECO:0000256" key="7">
    <source>
        <dbReference type="ARBA" id="ARBA00022553"/>
    </source>
</evidence>